<dbReference type="STRING" id="1122159.SAMN02745246_02952"/>
<dbReference type="CDD" id="cd03877">
    <property type="entry name" value="M28_like"/>
    <property type="match status" value="1"/>
</dbReference>
<dbReference type="PANTHER" id="PTHR12147">
    <property type="entry name" value="METALLOPEPTIDASE M28 FAMILY MEMBER"/>
    <property type="match status" value="1"/>
</dbReference>
<dbReference type="PROSITE" id="PS51257">
    <property type="entry name" value="PROKAR_LIPOPROTEIN"/>
    <property type="match status" value="1"/>
</dbReference>
<dbReference type="InterPro" id="IPR045175">
    <property type="entry name" value="M28_fam"/>
</dbReference>
<evidence type="ECO:0000313" key="3">
    <source>
        <dbReference type="Proteomes" id="UP000290608"/>
    </source>
</evidence>
<dbReference type="GO" id="GO:0006508">
    <property type="term" value="P:proteolysis"/>
    <property type="evidence" value="ECO:0007669"/>
    <property type="project" value="InterPro"/>
</dbReference>
<organism evidence="2 3">
    <name type="scientific">Leeuwenhoekiella marinoflava</name>
    <dbReference type="NCBI Taxonomy" id="988"/>
    <lineage>
        <taxon>Bacteria</taxon>
        <taxon>Pseudomonadati</taxon>
        <taxon>Bacteroidota</taxon>
        <taxon>Flavobacteriia</taxon>
        <taxon>Flavobacteriales</taxon>
        <taxon>Flavobacteriaceae</taxon>
        <taxon>Leeuwenhoekiella</taxon>
    </lineage>
</organism>
<dbReference type="RefSeq" id="WP_073100036.1">
    <property type="nucleotide sequence ID" value="NZ_QOVL01000013.1"/>
</dbReference>
<name>A0A4Q0PKF3_9FLAO</name>
<comment type="caution">
    <text evidence="2">The sequence shown here is derived from an EMBL/GenBank/DDBJ whole genome shotgun (WGS) entry which is preliminary data.</text>
</comment>
<dbReference type="AlphaFoldDB" id="A0A4Q0PKF3"/>
<proteinExistence type="predicted"/>
<dbReference type="Gene3D" id="3.40.630.10">
    <property type="entry name" value="Zn peptidases"/>
    <property type="match status" value="1"/>
</dbReference>
<dbReference type="SUPFAM" id="SSF53187">
    <property type="entry name" value="Zn-dependent exopeptidases"/>
    <property type="match status" value="1"/>
</dbReference>
<accession>A0A4Q0PKF3</accession>
<dbReference type="EMBL" id="QOVL01000013">
    <property type="protein sequence ID" value="RXG27939.1"/>
    <property type="molecule type" value="Genomic_DNA"/>
</dbReference>
<dbReference type="PANTHER" id="PTHR12147:SF26">
    <property type="entry name" value="PEPTIDASE M28 DOMAIN-CONTAINING PROTEIN"/>
    <property type="match status" value="1"/>
</dbReference>
<dbReference type="Pfam" id="PF04389">
    <property type="entry name" value="Peptidase_M28"/>
    <property type="match status" value="1"/>
</dbReference>
<evidence type="ECO:0000313" key="2">
    <source>
        <dbReference type="EMBL" id="RXG27939.1"/>
    </source>
</evidence>
<feature type="domain" description="Peptidase M28" evidence="1">
    <location>
        <begin position="127"/>
        <end position="327"/>
    </location>
</feature>
<dbReference type="InterPro" id="IPR007484">
    <property type="entry name" value="Peptidase_M28"/>
</dbReference>
<reference evidence="2 3" key="1">
    <citation type="submission" date="2018-07" db="EMBL/GenBank/DDBJ databases">
        <title>Leeuwenhoekiella genomics.</title>
        <authorList>
            <person name="Tahon G."/>
            <person name="Willems A."/>
        </authorList>
    </citation>
    <scope>NUCLEOTIDE SEQUENCE [LARGE SCALE GENOMIC DNA]</scope>
    <source>
        <strain evidence="2 3">LMG 1345</strain>
    </source>
</reference>
<gene>
    <name evidence="2" type="ORF">DSL99_2730</name>
</gene>
<dbReference type="GO" id="GO:0008235">
    <property type="term" value="F:metalloexopeptidase activity"/>
    <property type="evidence" value="ECO:0007669"/>
    <property type="project" value="InterPro"/>
</dbReference>
<evidence type="ECO:0000259" key="1">
    <source>
        <dbReference type="Pfam" id="PF04389"/>
    </source>
</evidence>
<dbReference type="Proteomes" id="UP000290608">
    <property type="component" value="Unassembled WGS sequence"/>
</dbReference>
<protein>
    <submittedName>
        <fullName evidence="2">Peptidase M28-like protein</fullName>
    </submittedName>
</protein>
<sequence length="350" mass="38252">MRTIIYGLLGFAIVACGTQADVRQVNAKSAADASQAYEVSKNASEIIKTSVAPNPATVSFKKEVSASAIKQHIEFLASDALNGRKTGTAGIDEAATYIIKQFQDAGVQSYFTSYRDKFNAKGVDGYNIVAMLPGTDSKLKKEFVVIGAHYDHIGTAEAVNGDTIANGANDNASGTSAVIELAKYFAKAKTNKRSIIFALFSAEELGLLGSGHLAERLKTTDINPYVMFNIEMIGVPMNDKDYTVYLTGYENSSMAQKFNAYAGAKVMGFLPQAKQYSLFKRSDNYAFYEEFKIPAQTVSTFDFTNFDHYHQVGDEASIMDFEHIANVVNQLIPGVEGMTNSSEHEIIWNE</sequence>